<proteinExistence type="predicted"/>
<dbReference type="AlphaFoldDB" id="A0A0D1J9N9"/>
<reference evidence="2 3" key="1">
    <citation type="submission" date="2015-01" db="EMBL/GenBank/DDBJ databases">
        <title>Genome sequence of Mycobacterium llatzerense and Mycobacterium immunogenum recovered from brain abscess.</title>
        <authorList>
            <person name="Greninger A.L."/>
            <person name="Langelier C."/>
            <person name="Cunningham G."/>
            <person name="Chiu C.Y."/>
            <person name="Miller S."/>
        </authorList>
    </citation>
    <scope>NUCLEOTIDE SEQUENCE [LARGE SCALE GENOMIC DNA]</scope>
    <source>
        <strain evidence="2 3">CLUC14</strain>
    </source>
</reference>
<protein>
    <submittedName>
        <fullName evidence="2">Uncharacterized protein</fullName>
    </submittedName>
</protein>
<dbReference type="PATRIC" id="fig|280871.6.peg.485"/>
<dbReference type="OrthoDB" id="7605636at2"/>
<sequence length="143" mass="14589">MAALAAHVALFDKKGELHTFGPGEVPPAWAAKKITNPKAWGGDPPVAEEPDESGKDAEIEELKAELARLQAASAAGAGADVQSSGAGQGSGSVEPPPPLAGPGSGRDLWAAYAAQFPGKVEVAEDDKRDDIVAKLRDASIPVE</sequence>
<feature type="region of interest" description="Disordered" evidence="1">
    <location>
        <begin position="70"/>
        <end position="106"/>
    </location>
</feature>
<dbReference type="STRING" id="280871.TL10_02380"/>
<dbReference type="Proteomes" id="UP000032221">
    <property type="component" value="Unassembled WGS sequence"/>
</dbReference>
<name>A0A0D1J9N9_9MYCO</name>
<keyword evidence="3" id="KW-1185">Reference proteome</keyword>
<dbReference type="EMBL" id="JXST01000003">
    <property type="protein sequence ID" value="KIU18318.1"/>
    <property type="molecule type" value="Genomic_DNA"/>
</dbReference>
<organism evidence="2 3">
    <name type="scientific">Mycolicibacterium llatzerense</name>
    <dbReference type="NCBI Taxonomy" id="280871"/>
    <lineage>
        <taxon>Bacteria</taxon>
        <taxon>Bacillati</taxon>
        <taxon>Actinomycetota</taxon>
        <taxon>Actinomycetes</taxon>
        <taxon>Mycobacteriales</taxon>
        <taxon>Mycobacteriaceae</taxon>
        <taxon>Mycolicibacterium</taxon>
    </lineage>
</organism>
<evidence type="ECO:0000256" key="1">
    <source>
        <dbReference type="SAM" id="MobiDB-lite"/>
    </source>
</evidence>
<feature type="compositionally biased region" description="Low complexity" evidence="1">
    <location>
        <begin position="70"/>
        <end position="85"/>
    </location>
</feature>
<dbReference type="RefSeq" id="WP_043984386.1">
    <property type="nucleotide sequence ID" value="NZ_JXST01000003.1"/>
</dbReference>
<accession>A0A0D1J9N9</accession>
<evidence type="ECO:0000313" key="2">
    <source>
        <dbReference type="EMBL" id="KIU18318.1"/>
    </source>
</evidence>
<evidence type="ECO:0000313" key="3">
    <source>
        <dbReference type="Proteomes" id="UP000032221"/>
    </source>
</evidence>
<comment type="caution">
    <text evidence="2">The sequence shown here is derived from an EMBL/GenBank/DDBJ whole genome shotgun (WGS) entry which is preliminary data.</text>
</comment>
<gene>
    <name evidence="2" type="ORF">TL10_02380</name>
</gene>
<feature type="region of interest" description="Disordered" evidence="1">
    <location>
        <begin position="35"/>
        <end position="55"/>
    </location>
</feature>